<feature type="compositionally biased region" description="Basic and acidic residues" evidence="5">
    <location>
        <begin position="371"/>
        <end position="393"/>
    </location>
</feature>
<name>A0ABD6E3B9_9BILA</name>
<dbReference type="Gene3D" id="3.90.190.10">
    <property type="entry name" value="Protein tyrosine phosphatase superfamily"/>
    <property type="match status" value="1"/>
</dbReference>
<dbReference type="InterPro" id="IPR000387">
    <property type="entry name" value="Tyr_Pase_dom"/>
</dbReference>
<evidence type="ECO:0000259" key="6">
    <source>
        <dbReference type="PROSITE" id="PS50055"/>
    </source>
</evidence>
<dbReference type="PANTHER" id="PTHR45983">
    <property type="entry name" value="TYROSINE PHOSPHATSE N18, PUTATIVE-RELATED"/>
    <property type="match status" value="1"/>
</dbReference>
<dbReference type="PANTHER" id="PTHR45983:SF2">
    <property type="entry name" value="PROTEIN-TYROSINE-PHOSPHATASE"/>
    <property type="match status" value="1"/>
</dbReference>
<comment type="similarity">
    <text evidence="4">Belongs to the protein-tyrosine phosphatase family. Non-receptor class 4 subfamily.</text>
</comment>
<dbReference type="InterPro" id="IPR016130">
    <property type="entry name" value="Tyr_Pase_AS"/>
</dbReference>
<dbReference type="GO" id="GO:0004725">
    <property type="term" value="F:protein tyrosine phosphatase activity"/>
    <property type="evidence" value="ECO:0007669"/>
    <property type="project" value="UniProtKB-EC"/>
</dbReference>
<evidence type="ECO:0000313" key="8">
    <source>
        <dbReference type="EMBL" id="MFH4974354.1"/>
    </source>
</evidence>
<feature type="domain" description="Tyrosine specific protein phosphatases" evidence="7">
    <location>
        <begin position="207"/>
        <end position="285"/>
    </location>
</feature>
<dbReference type="Proteomes" id="UP001608902">
    <property type="component" value="Unassembled WGS sequence"/>
</dbReference>
<dbReference type="SMART" id="SM00404">
    <property type="entry name" value="PTPc_motif"/>
    <property type="match status" value="1"/>
</dbReference>
<dbReference type="InterPro" id="IPR000242">
    <property type="entry name" value="PTP_cat"/>
</dbReference>
<evidence type="ECO:0000256" key="5">
    <source>
        <dbReference type="SAM" id="MobiDB-lite"/>
    </source>
</evidence>
<dbReference type="PROSITE" id="PS00383">
    <property type="entry name" value="TYR_PHOSPHATASE_1"/>
    <property type="match status" value="1"/>
</dbReference>
<dbReference type="Pfam" id="PF00102">
    <property type="entry name" value="Y_phosphatase"/>
    <property type="match status" value="1"/>
</dbReference>
<keyword evidence="2" id="KW-0378">Hydrolase</keyword>
<dbReference type="CDD" id="cd00047">
    <property type="entry name" value="PTPc"/>
    <property type="match status" value="1"/>
</dbReference>
<evidence type="ECO:0000256" key="4">
    <source>
        <dbReference type="ARBA" id="ARBA00034734"/>
    </source>
</evidence>
<dbReference type="PROSITE" id="PS50056">
    <property type="entry name" value="TYR_PHOSPHATASE_2"/>
    <property type="match status" value="1"/>
</dbReference>
<keyword evidence="9" id="KW-1185">Reference proteome</keyword>
<evidence type="ECO:0000256" key="1">
    <source>
        <dbReference type="ARBA" id="ARBA00013064"/>
    </source>
</evidence>
<comment type="caution">
    <text evidence="8">The sequence shown here is derived from an EMBL/GenBank/DDBJ whole genome shotgun (WGS) entry which is preliminary data.</text>
</comment>
<evidence type="ECO:0000259" key="7">
    <source>
        <dbReference type="PROSITE" id="PS50056"/>
    </source>
</evidence>
<dbReference type="AlphaFoldDB" id="A0ABD6E3B9"/>
<reference evidence="8 9" key="1">
    <citation type="submission" date="2024-08" db="EMBL/GenBank/DDBJ databases">
        <title>Gnathostoma spinigerum genome.</title>
        <authorList>
            <person name="Gonzalez-Bertolin B."/>
            <person name="Monzon S."/>
            <person name="Zaballos A."/>
            <person name="Jimenez P."/>
            <person name="Dekumyoy P."/>
            <person name="Varona S."/>
            <person name="Cuesta I."/>
            <person name="Sumanam S."/>
            <person name="Adisakwattana P."/>
            <person name="Gasser R.B."/>
            <person name="Hernandez-Gonzalez A."/>
            <person name="Young N.D."/>
            <person name="Perteguer M.J."/>
        </authorList>
    </citation>
    <scope>NUCLEOTIDE SEQUENCE [LARGE SCALE GENOMIC DNA]</scope>
    <source>
        <strain evidence="8">AL3</strain>
        <tissue evidence="8">Liver</tissue>
    </source>
</reference>
<dbReference type="InterPro" id="IPR047170">
    <property type="entry name" value="PTN12/18/22"/>
</dbReference>
<feature type="compositionally biased region" description="Polar residues" evidence="5">
    <location>
        <begin position="309"/>
        <end position="320"/>
    </location>
</feature>
<dbReference type="PRINTS" id="PR00700">
    <property type="entry name" value="PRTYPHPHTASE"/>
</dbReference>
<feature type="domain" description="Tyrosine-protein phosphatase" evidence="6">
    <location>
        <begin position="20"/>
        <end position="294"/>
    </location>
</feature>
<dbReference type="EC" id="3.1.3.48" evidence="1"/>
<dbReference type="GO" id="GO:0005737">
    <property type="term" value="C:cytoplasm"/>
    <property type="evidence" value="ECO:0007669"/>
    <property type="project" value="UniProtKB-ARBA"/>
</dbReference>
<protein>
    <recommendedName>
        <fullName evidence="1">protein-tyrosine-phosphatase</fullName>
        <ecNumber evidence="1">3.1.3.48</ecNumber>
    </recommendedName>
</protein>
<dbReference type="PROSITE" id="PS50055">
    <property type="entry name" value="TYR_PHOSPHATASE_PTP"/>
    <property type="match status" value="1"/>
</dbReference>
<evidence type="ECO:0000256" key="2">
    <source>
        <dbReference type="ARBA" id="ARBA00022801"/>
    </source>
</evidence>
<proteinExistence type="inferred from homology"/>
<accession>A0ABD6E3B9</accession>
<dbReference type="InterPro" id="IPR029021">
    <property type="entry name" value="Prot-tyrosine_phosphatase-like"/>
</dbReference>
<dbReference type="InterPro" id="IPR003595">
    <property type="entry name" value="Tyr_Pase_cat"/>
</dbReference>
<dbReference type="EMBL" id="JBGFUD010000360">
    <property type="protein sequence ID" value="MFH4974354.1"/>
    <property type="molecule type" value="Genomic_DNA"/>
</dbReference>
<sequence>MKDILERFIQCESNLAEKDYTFQFYKIRREQDDLRLADGYSCSTGMKASYHQKNRYRDIIPYDKNRVRLRSTDCDELKKENDENGDYINASFIQVPPADAVYIAAQAPLSSTLNDWFQLIRENNIDVVVMLCNLVELGKQKCERYWPDVEGKEELFGQTRVTLLKEHIFTEYCRRDLRLQYSDGVERNLIQLHYSEWPDHGCPQTETHVLEMISLFDKLHYEQPRNPVLIHCSAGCGRTGTIIAANVVRELINSKNLTSDLDLCQLVIELRKQRASMVQTPDQYRFLHKLVVHFCSDVLRDMNGECENSTNHLEGTSSIKSAAENDNSSSSNVPPTEDATVAGETSKEDSIDSPHSFDSSAIPVIPVYPDEPLHLKPYESEIPPWDERNTVAS</sequence>
<evidence type="ECO:0000256" key="3">
    <source>
        <dbReference type="ARBA" id="ARBA00022912"/>
    </source>
</evidence>
<feature type="region of interest" description="Disordered" evidence="5">
    <location>
        <begin position="309"/>
        <end position="393"/>
    </location>
</feature>
<organism evidence="8 9">
    <name type="scientific">Gnathostoma spinigerum</name>
    <dbReference type="NCBI Taxonomy" id="75299"/>
    <lineage>
        <taxon>Eukaryota</taxon>
        <taxon>Metazoa</taxon>
        <taxon>Ecdysozoa</taxon>
        <taxon>Nematoda</taxon>
        <taxon>Chromadorea</taxon>
        <taxon>Rhabditida</taxon>
        <taxon>Spirurina</taxon>
        <taxon>Gnathostomatomorpha</taxon>
        <taxon>Gnathostomatoidea</taxon>
        <taxon>Gnathostomatidae</taxon>
        <taxon>Gnathostoma</taxon>
    </lineage>
</organism>
<keyword evidence="3" id="KW-0904">Protein phosphatase</keyword>
<dbReference type="SUPFAM" id="SSF52799">
    <property type="entry name" value="(Phosphotyrosine protein) phosphatases II"/>
    <property type="match status" value="1"/>
</dbReference>
<gene>
    <name evidence="8" type="ORF">AB6A40_001063</name>
</gene>
<dbReference type="SMART" id="SM00194">
    <property type="entry name" value="PTPc"/>
    <property type="match status" value="1"/>
</dbReference>
<evidence type="ECO:0000313" key="9">
    <source>
        <dbReference type="Proteomes" id="UP001608902"/>
    </source>
</evidence>